<evidence type="ECO:0000256" key="1">
    <source>
        <dbReference type="SAM" id="MobiDB-lite"/>
    </source>
</evidence>
<feature type="region of interest" description="Disordered" evidence="1">
    <location>
        <begin position="367"/>
        <end position="391"/>
    </location>
</feature>
<proteinExistence type="predicted"/>
<gene>
    <name evidence="2" type="ORF">WJX74_001508</name>
</gene>
<dbReference type="AlphaFoldDB" id="A0AAW1SAS7"/>
<feature type="region of interest" description="Disordered" evidence="1">
    <location>
        <begin position="299"/>
        <end position="344"/>
    </location>
</feature>
<accession>A0AAW1SAS7</accession>
<feature type="region of interest" description="Disordered" evidence="1">
    <location>
        <begin position="554"/>
        <end position="580"/>
    </location>
</feature>
<feature type="compositionally biased region" description="Polar residues" evidence="1">
    <location>
        <begin position="370"/>
        <end position="391"/>
    </location>
</feature>
<protein>
    <submittedName>
        <fullName evidence="2">Uncharacterized protein</fullName>
    </submittedName>
</protein>
<feature type="region of interest" description="Disordered" evidence="1">
    <location>
        <begin position="233"/>
        <end position="284"/>
    </location>
</feature>
<keyword evidence="3" id="KW-1185">Reference proteome</keyword>
<evidence type="ECO:0000313" key="3">
    <source>
        <dbReference type="Proteomes" id="UP001438707"/>
    </source>
</evidence>
<feature type="compositionally biased region" description="Basic and acidic residues" evidence="1">
    <location>
        <begin position="11"/>
        <end position="31"/>
    </location>
</feature>
<feature type="compositionally biased region" description="Basic and acidic residues" evidence="1">
    <location>
        <begin position="266"/>
        <end position="276"/>
    </location>
</feature>
<comment type="caution">
    <text evidence="2">The sequence shown here is derived from an EMBL/GenBank/DDBJ whole genome shotgun (WGS) entry which is preliminary data.</text>
</comment>
<dbReference type="Proteomes" id="UP001438707">
    <property type="component" value="Unassembled WGS sequence"/>
</dbReference>
<evidence type="ECO:0000313" key="2">
    <source>
        <dbReference type="EMBL" id="KAK9842728.1"/>
    </source>
</evidence>
<feature type="region of interest" description="Disordered" evidence="1">
    <location>
        <begin position="1"/>
        <end position="37"/>
    </location>
</feature>
<dbReference type="EMBL" id="JALJOS010000002">
    <property type="protein sequence ID" value="KAK9842728.1"/>
    <property type="molecule type" value="Genomic_DNA"/>
</dbReference>
<feature type="compositionally biased region" description="Polar residues" evidence="1">
    <location>
        <begin position="460"/>
        <end position="483"/>
    </location>
</feature>
<reference evidence="2 3" key="1">
    <citation type="journal article" date="2024" name="Nat. Commun.">
        <title>Phylogenomics reveals the evolutionary origins of lichenization in chlorophyte algae.</title>
        <authorList>
            <person name="Puginier C."/>
            <person name="Libourel C."/>
            <person name="Otte J."/>
            <person name="Skaloud P."/>
            <person name="Haon M."/>
            <person name="Grisel S."/>
            <person name="Petersen M."/>
            <person name="Berrin J.G."/>
            <person name="Delaux P.M."/>
            <person name="Dal Grande F."/>
            <person name="Keller J."/>
        </authorList>
    </citation>
    <scope>NUCLEOTIDE SEQUENCE [LARGE SCALE GENOMIC DNA]</scope>
    <source>
        <strain evidence="2 3">SAG 2145</strain>
    </source>
</reference>
<organism evidence="2 3">
    <name type="scientific">Apatococcus lobatus</name>
    <dbReference type="NCBI Taxonomy" id="904363"/>
    <lineage>
        <taxon>Eukaryota</taxon>
        <taxon>Viridiplantae</taxon>
        <taxon>Chlorophyta</taxon>
        <taxon>core chlorophytes</taxon>
        <taxon>Trebouxiophyceae</taxon>
        <taxon>Chlorellales</taxon>
        <taxon>Chlorellaceae</taxon>
        <taxon>Apatococcus</taxon>
    </lineage>
</organism>
<feature type="region of interest" description="Disordered" evidence="1">
    <location>
        <begin position="455"/>
        <end position="521"/>
    </location>
</feature>
<name>A0AAW1SAS7_9CHLO</name>
<sequence>MIEEQELPAPIDKKSRPKHWEQNGKDGEKGRIRLKRKRSNGSAVYITLPNGSDSDTFPDLRTAEPVLQLLDQVLKVVRKARRQCKEVEAVEVLELLAAWLSMATPPQQSQSLFQWAMSYPLCMVPQLQLDVLLSTWHEMYPQGTNQKNEHLLPPLDLKRKSSENLPVDSKQLKTAEPLSVATELASGSVSPADQALPVCSAADQTEHLQEMHQNDCFLSDLMARAELAELPEDPTKTDAAATCCPAHDSLPEELQPPASSGPAEQSSEHWGHHADLPESPTVEGDPALLWLNAGASPVTSNSTRTLPANHMRSPSPLQDTSTDGKQEPEQPAEPHSILQGNISADPVQGANDLLARINEQLDQLGIHGAPSSSWPGSLGRSHSSNTPISIHSSVAGGAKELDGDVTSPLVPQVPLEEKPDMDFISSSHSQPLKPCISGANLGCAPNHLERVAEAGGAQPVASNSDMQGSLSACDQQRGSSGFSSPEGITDTDGEVNSICRPKEAPSKRLKSSLLGTNDTWPHEPAEQQLQHLTIHSSSAVEESINAINQVQLQASSPRASAKTKRELEGDGAATSPAAGSLEGKRFAFSREHSAELQSCRIPTSELWYRSDRPLIDTA</sequence>